<feature type="region of interest" description="Disordered" evidence="7">
    <location>
        <begin position="631"/>
        <end position="678"/>
    </location>
</feature>
<sequence length="710" mass="82351">MGRHNNQLPDNLPQLQNLIKRDPASYKEEFLQQYRHYQSILDVFRLHPSEFNKSLDDLVMFIAQVSHCYPDVLSNYPQQLIDILQTHHCILDSAMRMTLCRALILLRNKNLLTPTDLLSLFFHLLRCQDKALRKFLETHIITDIKNMNTKHKNARLNTTLQNFMFSMLKDSNSKAAKMSVAIMIELYKKNIWNDAKTVNVIATACFSRFTKVMVAALKFFLGSDPENEKNSDDSDSDNEPSTKEVLMANRVNKKTRKREKQLKKVKQLVKKKQKKKGSAPAFNFSALHLVHDPQGLAEKLFQQLEKTNERFEVKIMVLDVVSRLIGLHQLFLLNYYPYIQRFMQPHQREVTKILQFAAQASHELVPPDVLEPVLKTLVNNFVTERNSADVIAIGLNAVREICSRCPLVMNEDLLRDLVQYKNYKERSVMMAARSLIHLYRASMPELLHKKDRGRPTEATIELKSKKYGEVDARDYIPGAEVLLQNDTEGTSGCVKDGEDDCSSDGEWIDISHSSEDDAEEEVDIQNKMCGRNKADQKHDEGIIIDNEEENGDRMEGTTTAKEREPLDKIQQAAQASQMRLLTDEDFRKIDAAKLSKEVTALKRGKKRPAEEETHSKGEMVSLADIENIYKKRRHDKQMRQECVKRGQEGREKFGFQDRRLNPHSSKTNREKRKTKNYMMLKHKARGKLKRSFKEKQIALRNHLQRLRKMK</sequence>
<dbReference type="AlphaFoldDB" id="A0A067RSS7"/>
<evidence type="ECO:0000256" key="5">
    <source>
        <dbReference type="ARBA" id="ARBA00023242"/>
    </source>
</evidence>
<keyword evidence="12" id="KW-1185">Reference proteome</keyword>
<dbReference type="InterPro" id="IPR027312">
    <property type="entry name" value="Sda1"/>
</dbReference>
<comment type="similarity">
    <text evidence="1 6">Belongs to the SDA1 family.</text>
</comment>
<dbReference type="Pfam" id="PF08158">
    <property type="entry name" value="SDA1_HEAT"/>
    <property type="match status" value="1"/>
</dbReference>
<gene>
    <name evidence="11" type="ORF">L798_14727</name>
</gene>
<feature type="compositionally biased region" description="Basic and acidic residues" evidence="7">
    <location>
        <begin position="637"/>
        <end position="660"/>
    </location>
</feature>
<organism evidence="11 12">
    <name type="scientific">Zootermopsis nevadensis</name>
    <name type="common">Dampwood termite</name>
    <dbReference type="NCBI Taxonomy" id="136037"/>
    <lineage>
        <taxon>Eukaryota</taxon>
        <taxon>Metazoa</taxon>
        <taxon>Ecdysozoa</taxon>
        <taxon>Arthropoda</taxon>
        <taxon>Hexapoda</taxon>
        <taxon>Insecta</taxon>
        <taxon>Pterygota</taxon>
        <taxon>Neoptera</taxon>
        <taxon>Polyneoptera</taxon>
        <taxon>Dictyoptera</taxon>
        <taxon>Blattodea</taxon>
        <taxon>Blattoidea</taxon>
        <taxon>Termitoidae</taxon>
        <taxon>Termopsidae</taxon>
        <taxon>Zootermopsis</taxon>
    </lineage>
</organism>
<dbReference type="GO" id="GO:0042273">
    <property type="term" value="P:ribosomal large subunit biogenesis"/>
    <property type="evidence" value="ECO:0007669"/>
    <property type="project" value="UniProtKB-UniRule"/>
</dbReference>
<dbReference type="OMA" id="AMYKTYK"/>
<reference evidence="11 12" key="1">
    <citation type="journal article" date="2014" name="Nat. Commun.">
        <title>Molecular traces of alternative social organization in a termite genome.</title>
        <authorList>
            <person name="Terrapon N."/>
            <person name="Li C."/>
            <person name="Robertson H.M."/>
            <person name="Ji L."/>
            <person name="Meng X."/>
            <person name="Booth W."/>
            <person name="Chen Z."/>
            <person name="Childers C.P."/>
            <person name="Glastad K.M."/>
            <person name="Gokhale K."/>
            <person name="Gowin J."/>
            <person name="Gronenberg W."/>
            <person name="Hermansen R.A."/>
            <person name="Hu H."/>
            <person name="Hunt B.G."/>
            <person name="Huylmans A.K."/>
            <person name="Khalil S.M."/>
            <person name="Mitchell R.D."/>
            <person name="Munoz-Torres M.C."/>
            <person name="Mustard J.A."/>
            <person name="Pan H."/>
            <person name="Reese J.T."/>
            <person name="Scharf M.E."/>
            <person name="Sun F."/>
            <person name="Vogel H."/>
            <person name="Xiao J."/>
            <person name="Yang W."/>
            <person name="Yang Z."/>
            <person name="Yang Z."/>
            <person name="Zhou J."/>
            <person name="Zhu J."/>
            <person name="Brent C.S."/>
            <person name="Elsik C.G."/>
            <person name="Goodisman M.A."/>
            <person name="Liberles D.A."/>
            <person name="Roe R.M."/>
            <person name="Vargo E.L."/>
            <person name="Vilcinskas A."/>
            <person name="Wang J."/>
            <person name="Bornberg-Bauer E."/>
            <person name="Korb J."/>
            <person name="Zhang G."/>
            <person name="Liebig J."/>
        </authorList>
    </citation>
    <scope>NUCLEOTIDE SEQUENCE [LARGE SCALE GENOMIC DNA]</scope>
    <source>
        <tissue evidence="11">Whole organism</tissue>
    </source>
</reference>
<dbReference type="OrthoDB" id="2196187at2759"/>
<proteinExistence type="inferred from homology"/>
<dbReference type="FunCoup" id="A0A067RSS7">
    <property type="interactions" value="1025"/>
</dbReference>
<dbReference type="Proteomes" id="UP000027135">
    <property type="component" value="Unassembled WGS sequence"/>
</dbReference>
<evidence type="ECO:0000256" key="2">
    <source>
        <dbReference type="ARBA" id="ARBA00022448"/>
    </source>
</evidence>
<keyword evidence="5 6" id="KW-0539">Nucleus</keyword>
<feature type="domain" description="SDA1 middle" evidence="8">
    <location>
        <begin position="501"/>
        <end position="646"/>
    </location>
</feature>
<accession>A0A067RSS7</accession>
<dbReference type="InterPro" id="IPR016024">
    <property type="entry name" value="ARM-type_fold"/>
</dbReference>
<dbReference type="Pfam" id="PF21638">
    <property type="entry name" value="SDA1_C"/>
    <property type="match status" value="1"/>
</dbReference>
<evidence type="ECO:0000256" key="4">
    <source>
        <dbReference type="ARBA" id="ARBA00022927"/>
    </source>
</evidence>
<dbReference type="Pfam" id="PF05285">
    <property type="entry name" value="SDA1_dom"/>
    <property type="match status" value="1"/>
</dbReference>
<feature type="compositionally biased region" description="Basic residues" evidence="7">
    <location>
        <begin position="669"/>
        <end position="678"/>
    </location>
</feature>
<feature type="region of interest" description="Disordered" evidence="7">
    <location>
        <begin position="225"/>
        <end position="244"/>
    </location>
</feature>
<dbReference type="InterPro" id="IPR048292">
    <property type="entry name" value="SDA1_C"/>
</dbReference>
<evidence type="ECO:0000259" key="10">
    <source>
        <dbReference type="Pfam" id="PF21638"/>
    </source>
</evidence>
<evidence type="ECO:0000313" key="11">
    <source>
        <dbReference type="EMBL" id="KDR22874.1"/>
    </source>
</evidence>
<evidence type="ECO:0000256" key="1">
    <source>
        <dbReference type="ARBA" id="ARBA00005783"/>
    </source>
</evidence>
<dbReference type="InterPro" id="IPR012977">
    <property type="entry name" value="SDA1_N"/>
</dbReference>
<evidence type="ECO:0000256" key="7">
    <source>
        <dbReference type="SAM" id="MobiDB-lite"/>
    </source>
</evidence>
<dbReference type="PANTHER" id="PTHR12730:SF0">
    <property type="entry name" value="PROTEIN SDA1 HOMOLOG"/>
    <property type="match status" value="1"/>
</dbReference>
<dbReference type="InterPro" id="IPR007949">
    <property type="entry name" value="SDA1_MD"/>
</dbReference>
<feature type="domain" description="SDA1 C-terminal" evidence="10">
    <location>
        <begin position="664"/>
        <end position="709"/>
    </location>
</feature>
<keyword evidence="2 6" id="KW-0813">Transport</keyword>
<evidence type="ECO:0000256" key="6">
    <source>
        <dbReference type="RuleBase" id="RU365057"/>
    </source>
</evidence>
<evidence type="ECO:0000256" key="3">
    <source>
        <dbReference type="ARBA" id="ARBA00022517"/>
    </source>
</evidence>
<evidence type="ECO:0000259" key="9">
    <source>
        <dbReference type="Pfam" id="PF08158"/>
    </source>
</evidence>
<comment type="subcellular location">
    <subcellularLocation>
        <location evidence="6">Nucleus</location>
        <location evidence="6">Nucleolus</location>
    </subcellularLocation>
</comment>
<dbReference type="GO" id="GO:0015031">
    <property type="term" value="P:protein transport"/>
    <property type="evidence" value="ECO:0007669"/>
    <property type="project" value="UniProtKB-KW"/>
</dbReference>
<comment type="function">
    <text evidence="6">Required for 60S pre-ribosomal subunits export to the cytoplasm.</text>
</comment>
<name>A0A067RSS7_ZOONE</name>
<dbReference type="SUPFAM" id="SSF48371">
    <property type="entry name" value="ARM repeat"/>
    <property type="match status" value="1"/>
</dbReference>
<keyword evidence="3 6" id="KW-0690">Ribosome biogenesis</keyword>
<dbReference type="EMBL" id="KK852482">
    <property type="protein sequence ID" value="KDR22874.1"/>
    <property type="molecule type" value="Genomic_DNA"/>
</dbReference>
<protein>
    <recommendedName>
        <fullName evidence="6">Protein SDA1</fullName>
    </recommendedName>
</protein>
<keyword evidence="4 6" id="KW-0653">Protein transport</keyword>
<dbReference type="eggNOG" id="KOG2229">
    <property type="taxonomic scope" value="Eukaryota"/>
</dbReference>
<dbReference type="PANTHER" id="PTHR12730">
    <property type="entry name" value="HSDA/SDA1-RELATED"/>
    <property type="match status" value="1"/>
</dbReference>
<dbReference type="STRING" id="136037.A0A067RSS7"/>
<feature type="domain" description="SDA1 N-terminal" evidence="9">
    <location>
        <begin position="61"/>
        <end position="424"/>
    </location>
</feature>
<dbReference type="GO" id="GO:0000055">
    <property type="term" value="P:ribosomal large subunit export from nucleus"/>
    <property type="evidence" value="ECO:0007669"/>
    <property type="project" value="UniProtKB-UniRule"/>
</dbReference>
<evidence type="ECO:0000313" key="12">
    <source>
        <dbReference type="Proteomes" id="UP000027135"/>
    </source>
</evidence>
<evidence type="ECO:0000259" key="8">
    <source>
        <dbReference type="Pfam" id="PF05285"/>
    </source>
</evidence>
<dbReference type="GO" id="GO:0005730">
    <property type="term" value="C:nucleolus"/>
    <property type="evidence" value="ECO:0007669"/>
    <property type="project" value="UniProtKB-SubCell"/>
</dbReference>
<dbReference type="InParanoid" id="A0A067RSS7"/>